<keyword evidence="4" id="KW-0378">Hydrolase</keyword>
<dbReference type="CDD" id="cd00501">
    <property type="entry name" value="Peptidase_C15"/>
    <property type="match status" value="1"/>
</dbReference>
<reference evidence="8" key="1">
    <citation type="submission" date="2017-02" db="EMBL/GenBank/DDBJ databases">
        <authorList>
            <person name="Varghese N."/>
            <person name="Submissions S."/>
        </authorList>
    </citation>
    <scope>NUCLEOTIDE SEQUENCE [LARGE SCALE GENOMIC DNA]</scope>
    <source>
        <strain evidence="8">UM2</strain>
    </source>
</reference>
<evidence type="ECO:0000256" key="2">
    <source>
        <dbReference type="ARBA" id="ARBA00022490"/>
    </source>
</evidence>
<dbReference type="PROSITE" id="PS01334">
    <property type="entry name" value="PYRASE_CYS"/>
    <property type="match status" value="1"/>
</dbReference>
<dbReference type="Proteomes" id="UP000189818">
    <property type="component" value="Unassembled WGS sequence"/>
</dbReference>
<gene>
    <name evidence="7" type="ORF">SAMN06295920_1142</name>
</gene>
<proteinExistence type="inferred from homology"/>
<evidence type="ECO:0000313" key="7">
    <source>
        <dbReference type="EMBL" id="SKC06529.1"/>
    </source>
</evidence>
<dbReference type="STRING" id="439228.SAMN06295920_1142"/>
<dbReference type="InterPro" id="IPR033694">
    <property type="entry name" value="PGPEP1_Cys_AS"/>
</dbReference>
<name>A0A1T5GDQ4_9SPHN</name>
<keyword evidence="3" id="KW-0645">Protease</keyword>
<evidence type="ECO:0000256" key="4">
    <source>
        <dbReference type="ARBA" id="ARBA00022801"/>
    </source>
</evidence>
<dbReference type="AlphaFoldDB" id="A0A1T5GDQ4"/>
<dbReference type="GO" id="GO:0005829">
    <property type="term" value="C:cytosol"/>
    <property type="evidence" value="ECO:0007669"/>
    <property type="project" value="InterPro"/>
</dbReference>
<evidence type="ECO:0000313" key="8">
    <source>
        <dbReference type="Proteomes" id="UP000189818"/>
    </source>
</evidence>
<dbReference type="RefSeq" id="WP_079650480.1">
    <property type="nucleotide sequence ID" value="NZ_FUYM01000014.1"/>
</dbReference>
<dbReference type="InterPro" id="IPR036440">
    <property type="entry name" value="Peptidase_C15-like_sf"/>
</dbReference>
<evidence type="ECO:0000256" key="1">
    <source>
        <dbReference type="ARBA" id="ARBA00006641"/>
    </source>
</evidence>
<keyword evidence="5" id="KW-0788">Thiol protease</keyword>
<accession>A0A1T5GDQ4</accession>
<dbReference type="InterPro" id="IPR016125">
    <property type="entry name" value="Peptidase_C15-like"/>
</dbReference>
<organism evidence="7 8">
    <name type="scientific">Rhizorhabdus histidinilytica</name>
    <dbReference type="NCBI Taxonomy" id="439228"/>
    <lineage>
        <taxon>Bacteria</taxon>
        <taxon>Pseudomonadati</taxon>
        <taxon>Pseudomonadota</taxon>
        <taxon>Alphaproteobacteria</taxon>
        <taxon>Sphingomonadales</taxon>
        <taxon>Sphingomonadaceae</taxon>
        <taxon>Rhizorhabdus</taxon>
    </lineage>
</organism>
<dbReference type="PIRSF" id="PIRSF015592">
    <property type="entry name" value="Prld-crbxl_pptds"/>
    <property type="match status" value="1"/>
</dbReference>
<dbReference type="OrthoDB" id="9779738at2"/>
<keyword evidence="8" id="KW-1185">Reference proteome</keyword>
<keyword evidence="2" id="KW-0963">Cytoplasm</keyword>
<dbReference type="PANTHER" id="PTHR23402">
    <property type="entry name" value="PROTEASE FAMILY C15 PYROGLUTAMYL-PEPTIDASE I-RELATED"/>
    <property type="match status" value="1"/>
</dbReference>
<evidence type="ECO:0000256" key="5">
    <source>
        <dbReference type="ARBA" id="ARBA00022807"/>
    </source>
</evidence>
<comment type="catalytic activity">
    <reaction evidence="6">
        <text>Release of an N-terminal pyroglutamyl group from a polypeptide, the second amino acid generally not being Pro.</text>
        <dbReference type="EC" id="3.4.19.3"/>
    </reaction>
</comment>
<dbReference type="Pfam" id="PF01470">
    <property type="entry name" value="Peptidase_C15"/>
    <property type="match status" value="1"/>
</dbReference>
<dbReference type="PANTHER" id="PTHR23402:SF1">
    <property type="entry name" value="PYROGLUTAMYL-PEPTIDASE I"/>
    <property type="match status" value="1"/>
</dbReference>
<dbReference type="GO" id="GO:0006508">
    <property type="term" value="P:proteolysis"/>
    <property type="evidence" value="ECO:0007669"/>
    <property type="project" value="UniProtKB-KW"/>
</dbReference>
<sequence>MKTVIVTGFGPYLEEAQNPSGAIAQAIHGTEKDGVRIHGLVLPVSAGAVRALLEEEVRRLRPDVLIVTGVTRGRVAVAAERVAVNVMDFPIPDVDGRAFIDEAVIDDGPAAYFSTLPIKAILQAWRDRDIPAYVSNTAGTYLCNQTFYLACHLASSLPMRAGLVHIPLSSAHAAASPTPIPSLALETMYEAVLTAALISANHEGADLKLQAGMTC</sequence>
<dbReference type="PRINTS" id="PR00706">
    <property type="entry name" value="PYROGLUPTASE"/>
</dbReference>
<dbReference type="SUPFAM" id="SSF53182">
    <property type="entry name" value="Pyrrolidone carboxyl peptidase (pyroglutamate aminopeptidase)"/>
    <property type="match status" value="1"/>
</dbReference>
<protein>
    <recommendedName>
        <fullName evidence="6">Pyroglutamyl-peptidase I</fullName>
        <ecNumber evidence="6">3.4.19.3</ecNumber>
    </recommendedName>
</protein>
<dbReference type="GO" id="GO:0016920">
    <property type="term" value="F:pyroglutamyl-peptidase activity"/>
    <property type="evidence" value="ECO:0007669"/>
    <property type="project" value="UniProtKB-EC"/>
</dbReference>
<dbReference type="InterPro" id="IPR000816">
    <property type="entry name" value="Peptidase_C15"/>
</dbReference>
<feature type="active site" evidence="6">
    <location>
        <position position="143"/>
    </location>
</feature>
<dbReference type="EMBL" id="FUYM01000014">
    <property type="protein sequence ID" value="SKC06529.1"/>
    <property type="molecule type" value="Genomic_DNA"/>
</dbReference>
<dbReference type="EC" id="3.4.19.3" evidence="6"/>
<evidence type="ECO:0000256" key="6">
    <source>
        <dbReference type="PROSITE-ProRule" id="PRU10077"/>
    </source>
</evidence>
<dbReference type="Gene3D" id="3.40.630.20">
    <property type="entry name" value="Peptidase C15, pyroglutamyl peptidase I-like"/>
    <property type="match status" value="1"/>
</dbReference>
<comment type="similarity">
    <text evidence="1">Belongs to the peptidase C15 family.</text>
</comment>
<evidence type="ECO:0000256" key="3">
    <source>
        <dbReference type="ARBA" id="ARBA00022670"/>
    </source>
</evidence>